<evidence type="ECO:0000256" key="4">
    <source>
        <dbReference type="ARBA" id="ARBA00023128"/>
    </source>
</evidence>
<dbReference type="GO" id="GO:0005759">
    <property type="term" value="C:mitochondrial matrix"/>
    <property type="evidence" value="ECO:0007669"/>
    <property type="project" value="UniProtKB-SubCell"/>
</dbReference>
<keyword evidence="5 6" id="KW-0143">Chaperone</keyword>
<evidence type="ECO:0000256" key="2">
    <source>
        <dbReference type="ARBA" id="ARBA00006020"/>
    </source>
</evidence>
<dbReference type="Proteomes" id="UP000095284">
    <property type="component" value="Unplaced"/>
</dbReference>
<evidence type="ECO:0000256" key="3">
    <source>
        <dbReference type="ARBA" id="ARBA00022946"/>
    </source>
</evidence>
<comment type="subcellular location">
    <subcellularLocation>
        <location evidence="1 6">Mitochondrion matrix</location>
    </subcellularLocation>
</comment>
<sequence>MSQREVAKFPLILYKRILRLHYGLPKELRIMGDSYVKDEFRRHKAASPEQSLLFLKEWTLYCTALSKQLTQKGIARGKLGDDLDPRLLDKFSDEQIQQLYELKLESEEWKKAKSR</sequence>
<organism evidence="7 8">
    <name type="scientific">Bursaphelenchus xylophilus</name>
    <name type="common">Pinewood nematode worm</name>
    <name type="synonym">Aphelenchoides xylophilus</name>
    <dbReference type="NCBI Taxonomy" id="6326"/>
    <lineage>
        <taxon>Eukaryota</taxon>
        <taxon>Metazoa</taxon>
        <taxon>Ecdysozoa</taxon>
        <taxon>Nematoda</taxon>
        <taxon>Chromadorea</taxon>
        <taxon>Rhabditida</taxon>
        <taxon>Tylenchina</taxon>
        <taxon>Tylenchomorpha</taxon>
        <taxon>Aphelenchoidea</taxon>
        <taxon>Aphelenchoididae</taxon>
        <taxon>Bursaphelenchus</taxon>
    </lineage>
</organism>
<dbReference type="PANTHER" id="PTHR13137">
    <property type="entry name" value="DC11 ACN9 HOMOLOG"/>
    <property type="match status" value="1"/>
</dbReference>
<protein>
    <recommendedName>
        <fullName evidence="6">Succinate dehydrogenase assembly factor 3</fullName>
        <shortName evidence="6">SDH assembly factor 3</shortName>
        <shortName evidence="6">SDHAF3</shortName>
    </recommendedName>
</protein>
<evidence type="ECO:0000256" key="5">
    <source>
        <dbReference type="ARBA" id="ARBA00023186"/>
    </source>
</evidence>
<evidence type="ECO:0000313" key="7">
    <source>
        <dbReference type="Proteomes" id="UP000095284"/>
    </source>
</evidence>
<keyword evidence="3" id="KW-0809">Transit peptide</keyword>
<dbReference type="PANTHER" id="PTHR13137:SF6">
    <property type="entry name" value="SUCCINATE DEHYDROGENASE ASSEMBLY FACTOR 3, MITOCHONDRIAL"/>
    <property type="match status" value="1"/>
</dbReference>
<dbReference type="WBParaSite" id="BXY_0223700.1">
    <property type="protein sequence ID" value="BXY_0223700.1"/>
    <property type="gene ID" value="BXY_0223700"/>
</dbReference>
<evidence type="ECO:0000256" key="1">
    <source>
        <dbReference type="ARBA" id="ARBA00004305"/>
    </source>
</evidence>
<comment type="similarity">
    <text evidence="2 6">Belongs to the complex I LYR family. SDHAF3 subfamily.</text>
</comment>
<evidence type="ECO:0000256" key="6">
    <source>
        <dbReference type="RuleBase" id="RU368039"/>
    </source>
</evidence>
<proteinExistence type="inferred from homology"/>
<keyword evidence="4 6" id="KW-0496">Mitochondrion</keyword>
<reference evidence="8" key="1">
    <citation type="submission" date="2016-11" db="UniProtKB">
        <authorList>
            <consortium name="WormBaseParasite"/>
        </authorList>
    </citation>
    <scope>IDENTIFICATION</scope>
</reference>
<dbReference type="GO" id="GO:0006105">
    <property type="term" value="P:succinate metabolic process"/>
    <property type="evidence" value="ECO:0007669"/>
    <property type="project" value="TreeGrafter"/>
</dbReference>
<name>A0A1I7RNF1_BURXY</name>
<accession>A0A1I7RNF1</accession>
<dbReference type="AlphaFoldDB" id="A0A1I7RNF1"/>
<dbReference type="Pfam" id="PF13233">
    <property type="entry name" value="Complex1_LYR_2"/>
    <property type="match status" value="1"/>
</dbReference>
<dbReference type="GO" id="GO:0034553">
    <property type="term" value="P:mitochondrial respiratory chain complex II assembly"/>
    <property type="evidence" value="ECO:0007669"/>
    <property type="project" value="UniProtKB-UniRule"/>
</dbReference>
<comment type="subunit">
    <text evidence="6">Interacts with the iron-sulfur protein subunit within the SDH catalytic dimer.</text>
</comment>
<dbReference type="CDD" id="cd20270">
    <property type="entry name" value="Complex1_LYR_SDHAF3_LYRM10"/>
    <property type="match status" value="1"/>
</dbReference>
<dbReference type="eggNOG" id="KOG4100">
    <property type="taxonomic scope" value="Eukaryota"/>
</dbReference>
<comment type="function">
    <text evidence="6">Plays an essential role in the assembly of succinate dehydrogenase (SDH), an enzyme complex (also referred to as respiratory complex II) that is a component of both the tricarboxylic acid (TCA) cycle and the mitochondrial electron transport chain, and which couples the oxidation of succinate to fumarate with the reduction of ubiquinone (coenzyme Q) to ubiquinol. Promotes maturation of the iron-sulfur protein subunit of the SDH catalytic dimer, protecting it from the deleterious effects of oxidants. May act together with SDHAF1.</text>
</comment>
<evidence type="ECO:0000313" key="8">
    <source>
        <dbReference type="WBParaSite" id="BXY_0223700.1"/>
    </source>
</evidence>
<dbReference type="InterPro" id="IPR008381">
    <property type="entry name" value="SDHAF3/Sdh7"/>
</dbReference>
<dbReference type="GO" id="GO:0005758">
    <property type="term" value="C:mitochondrial intermembrane space"/>
    <property type="evidence" value="ECO:0007669"/>
    <property type="project" value="TreeGrafter"/>
</dbReference>